<organism evidence="2 3">
    <name type="scientific">Talaromyces amestolkiae</name>
    <dbReference type="NCBI Taxonomy" id="1196081"/>
    <lineage>
        <taxon>Eukaryota</taxon>
        <taxon>Fungi</taxon>
        <taxon>Dikarya</taxon>
        <taxon>Ascomycota</taxon>
        <taxon>Pezizomycotina</taxon>
        <taxon>Eurotiomycetes</taxon>
        <taxon>Eurotiomycetidae</taxon>
        <taxon>Eurotiales</taxon>
        <taxon>Trichocomaceae</taxon>
        <taxon>Talaromyces</taxon>
        <taxon>Talaromyces sect. Talaromyces</taxon>
    </lineage>
</organism>
<evidence type="ECO:0008006" key="4">
    <source>
        <dbReference type="Google" id="ProtNLM"/>
    </source>
</evidence>
<accession>A0A364KL91</accession>
<feature type="transmembrane region" description="Helical" evidence="1">
    <location>
        <begin position="160"/>
        <end position="183"/>
    </location>
</feature>
<dbReference type="RefSeq" id="XP_040728832.1">
    <property type="nucleotide sequence ID" value="XM_040875507.1"/>
</dbReference>
<proteinExistence type="predicted"/>
<dbReference type="PANTHER" id="PTHR32251">
    <property type="entry name" value="3-OXO-5-ALPHA-STEROID 4-DEHYDROGENASE"/>
    <property type="match status" value="1"/>
</dbReference>
<keyword evidence="1" id="KW-0812">Transmembrane</keyword>
<evidence type="ECO:0000256" key="1">
    <source>
        <dbReference type="SAM" id="Phobius"/>
    </source>
</evidence>
<gene>
    <name evidence="2" type="ORF">BHQ10_000327</name>
</gene>
<keyword evidence="1" id="KW-0472">Membrane</keyword>
<keyword evidence="1" id="KW-1133">Transmembrane helix</keyword>
<evidence type="ECO:0000313" key="2">
    <source>
        <dbReference type="EMBL" id="RAO64315.1"/>
    </source>
</evidence>
<name>A0A364KL91_TALAM</name>
<dbReference type="EMBL" id="MIKG01000001">
    <property type="protein sequence ID" value="RAO64315.1"/>
    <property type="molecule type" value="Genomic_DNA"/>
</dbReference>
<protein>
    <recommendedName>
        <fullName evidence="4">Steroid 5-alpha reductase C-terminal domain-containing protein</fullName>
    </recommendedName>
</protein>
<dbReference type="InterPro" id="IPR010721">
    <property type="entry name" value="UstE-like"/>
</dbReference>
<dbReference type="AlphaFoldDB" id="A0A364KL91"/>
<comment type="caution">
    <text evidence="2">The sequence shown here is derived from an EMBL/GenBank/DDBJ whole genome shotgun (WGS) entry which is preliminary data.</text>
</comment>
<feature type="transmembrane region" description="Helical" evidence="1">
    <location>
        <begin position="203"/>
        <end position="222"/>
    </location>
</feature>
<dbReference type="Pfam" id="PF06966">
    <property type="entry name" value="DUF1295"/>
    <property type="match status" value="1"/>
</dbReference>
<feature type="transmembrane region" description="Helical" evidence="1">
    <location>
        <begin position="60"/>
        <end position="78"/>
    </location>
</feature>
<dbReference type="Gene3D" id="1.20.120.1630">
    <property type="match status" value="1"/>
</dbReference>
<dbReference type="GO" id="GO:0016020">
    <property type="term" value="C:membrane"/>
    <property type="evidence" value="ECO:0007669"/>
    <property type="project" value="TreeGrafter"/>
</dbReference>
<keyword evidence="3" id="KW-1185">Reference proteome</keyword>
<sequence>MALPLPPILSPQEAAQYGRTLAPYVFSSQILELPSRVIDAANSTDVLHSFQELYLGTNPMLTAIAFALALCPFFVLAAEIRNNYSQVDCWWPILPSIYNLHFYAWAYGNGLPTDRLQTVGVISVLWTVRLTYNYWRKGGYSWGAEDYRWPILREQVNNRFLFFLFDVTFIALTQSLLLCAVTAPTYLFTLLAQLPKTGSTFDVADLVFSRLLFFYILIEIVADEQQWRYQQAKYKYRDTGIVTEGYDKEDLERGFVVSGLWSYSRHPNFAAEQAIWLTLYIWSAYKTETYVNWAGVGALGYLALFQGSTWLTEKLSAGKYPEYAEYQARVGRFIPRWSVNAKGQKKANAEAKKIEGKKKE</sequence>
<evidence type="ECO:0000313" key="3">
    <source>
        <dbReference type="Proteomes" id="UP000249363"/>
    </source>
</evidence>
<reference evidence="2 3" key="1">
    <citation type="journal article" date="2017" name="Biotechnol. Biofuels">
        <title>Differential beta-glucosidase expression as a function of carbon source availability in Talaromyces amestolkiae: a genomic and proteomic approach.</title>
        <authorList>
            <person name="de Eugenio L.I."/>
            <person name="Mendez-Liter J.A."/>
            <person name="Nieto-Dominguez M."/>
            <person name="Alonso L."/>
            <person name="Gil-Munoz J."/>
            <person name="Barriuso J."/>
            <person name="Prieto A."/>
            <person name="Martinez M.J."/>
        </authorList>
    </citation>
    <scope>NUCLEOTIDE SEQUENCE [LARGE SCALE GENOMIC DNA]</scope>
    <source>
        <strain evidence="2 3">CIB</strain>
    </source>
</reference>
<dbReference type="OrthoDB" id="201504at2759"/>
<dbReference type="GeneID" id="63789544"/>
<dbReference type="Proteomes" id="UP000249363">
    <property type="component" value="Unassembled WGS sequence"/>
</dbReference>
<dbReference type="PANTHER" id="PTHR32251:SF23">
    <property type="entry name" value="3-OXO-5-ALPHA-STEROID 4-DEHYDROGENASE (DUF1295)"/>
    <property type="match status" value="1"/>
</dbReference>